<dbReference type="Proteomes" id="UP001596116">
    <property type="component" value="Unassembled WGS sequence"/>
</dbReference>
<evidence type="ECO:0000313" key="3">
    <source>
        <dbReference type="Proteomes" id="UP001596116"/>
    </source>
</evidence>
<evidence type="ECO:0000313" key="2">
    <source>
        <dbReference type="EMBL" id="MFC6034917.1"/>
    </source>
</evidence>
<evidence type="ECO:0000256" key="1">
    <source>
        <dbReference type="SAM" id="Coils"/>
    </source>
</evidence>
<comment type="caution">
    <text evidence="2">The sequence shown here is derived from an EMBL/GenBank/DDBJ whole genome shotgun (WGS) entry which is preliminary data.</text>
</comment>
<feature type="coiled-coil region" evidence="1">
    <location>
        <begin position="32"/>
        <end position="59"/>
    </location>
</feature>
<sequence length="85" mass="9274">MAQIAILRSGGKPLFGGADQTDTSRLAATQGQALADQLNERLREKYRNYEKAAARLELRGDHDAAELLRRAAGKARMLKNAPPAK</sequence>
<keyword evidence="1" id="KW-0175">Coiled coil</keyword>
<protein>
    <submittedName>
        <fullName evidence="2">Uncharacterized protein</fullName>
    </submittedName>
</protein>
<name>A0ABW1KWF9_9PROT</name>
<reference evidence="2 3" key="1">
    <citation type="submission" date="2024-09" db="EMBL/GenBank/DDBJ databases">
        <authorList>
            <person name="Zhang Z.-H."/>
        </authorList>
    </citation>
    <scope>NUCLEOTIDE SEQUENCE [LARGE SCALE GENOMIC DNA]</scope>
    <source>
        <strain evidence="2 3">HHTR114</strain>
    </source>
</reference>
<gene>
    <name evidence="2" type="ORF">ACFMB1_05140</name>
</gene>
<keyword evidence="3" id="KW-1185">Reference proteome</keyword>
<dbReference type="RefSeq" id="WP_379879748.1">
    <property type="nucleotide sequence ID" value="NZ_JBHPON010000001.1"/>
</dbReference>
<organism evidence="2 3">
    <name type="scientific">Hyphococcus aureus</name>
    <dbReference type="NCBI Taxonomy" id="2666033"/>
    <lineage>
        <taxon>Bacteria</taxon>
        <taxon>Pseudomonadati</taxon>
        <taxon>Pseudomonadota</taxon>
        <taxon>Alphaproteobacteria</taxon>
        <taxon>Parvularculales</taxon>
        <taxon>Parvularculaceae</taxon>
        <taxon>Hyphococcus</taxon>
    </lineage>
</organism>
<accession>A0ABW1KWF9</accession>
<proteinExistence type="predicted"/>
<dbReference type="EMBL" id="JBHPON010000001">
    <property type="protein sequence ID" value="MFC6034917.1"/>
    <property type="molecule type" value="Genomic_DNA"/>
</dbReference>